<accession>A0A6A5YAK5</accession>
<dbReference type="RefSeq" id="XP_033390396.1">
    <property type="nucleotide sequence ID" value="XM_033526787.1"/>
</dbReference>
<evidence type="ECO:0000313" key="2">
    <source>
        <dbReference type="Proteomes" id="UP000799778"/>
    </source>
</evidence>
<dbReference type="GeneID" id="54284184"/>
<proteinExistence type="predicted"/>
<dbReference type="Proteomes" id="UP000799778">
    <property type="component" value="Unassembled WGS sequence"/>
</dbReference>
<reference evidence="1" key="1">
    <citation type="journal article" date="2020" name="Stud. Mycol.">
        <title>101 Dothideomycetes genomes: a test case for predicting lifestyles and emergence of pathogens.</title>
        <authorList>
            <person name="Haridas S."/>
            <person name="Albert R."/>
            <person name="Binder M."/>
            <person name="Bloem J."/>
            <person name="Labutti K."/>
            <person name="Salamov A."/>
            <person name="Andreopoulos B."/>
            <person name="Baker S."/>
            <person name="Barry K."/>
            <person name="Bills G."/>
            <person name="Bluhm B."/>
            <person name="Cannon C."/>
            <person name="Castanera R."/>
            <person name="Culley D."/>
            <person name="Daum C."/>
            <person name="Ezra D."/>
            <person name="Gonzalez J."/>
            <person name="Henrissat B."/>
            <person name="Kuo A."/>
            <person name="Liang C."/>
            <person name="Lipzen A."/>
            <person name="Lutzoni F."/>
            <person name="Magnuson J."/>
            <person name="Mondo S."/>
            <person name="Nolan M."/>
            <person name="Ohm R."/>
            <person name="Pangilinan J."/>
            <person name="Park H.-J."/>
            <person name="Ramirez L."/>
            <person name="Alfaro M."/>
            <person name="Sun H."/>
            <person name="Tritt A."/>
            <person name="Yoshinaga Y."/>
            <person name="Zwiers L.-H."/>
            <person name="Turgeon B."/>
            <person name="Goodwin S."/>
            <person name="Spatafora J."/>
            <person name="Crous P."/>
            <person name="Grigoriev I."/>
        </authorList>
    </citation>
    <scope>NUCLEOTIDE SEQUENCE</scope>
    <source>
        <strain evidence="1">CBS 175.79</strain>
    </source>
</reference>
<dbReference type="OrthoDB" id="3688094at2759"/>
<evidence type="ECO:0000313" key="1">
    <source>
        <dbReference type="EMBL" id="KAF2022057.1"/>
    </source>
</evidence>
<gene>
    <name evidence="1" type="ORF">BU24DRAFT_417703</name>
</gene>
<organism evidence="1 2">
    <name type="scientific">Aaosphaeria arxii CBS 175.79</name>
    <dbReference type="NCBI Taxonomy" id="1450172"/>
    <lineage>
        <taxon>Eukaryota</taxon>
        <taxon>Fungi</taxon>
        <taxon>Dikarya</taxon>
        <taxon>Ascomycota</taxon>
        <taxon>Pezizomycotina</taxon>
        <taxon>Dothideomycetes</taxon>
        <taxon>Pleosporomycetidae</taxon>
        <taxon>Pleosporales</taxon>
        <taxon>Pleosporales incertae sedis</taxon>
        <taxon>Aaosphaeria</taxon>
    </lineage>
</organism>
<name>A0A6A5YAK5_9PLEO</name>
<dbReference type="EMBL" id="ML978066">
    <property type="protein sequence ID" value="KAF2022057.1"/>
    <property type="molecule type" value="Genomic_DNA"/>
</dbReference>
<dbReference type="AlphaFoldDB" id="A0A6A5YAK5"/>
<sequence length="635" mass="72392">MAAYDLPKVCDLCRFPIQDTEAVSHLHRHERDTYGNSRFSGYRYHLDCAKLHTRFCNTVSLAQIGRAFMQTIPMAEPFNATQPFRYLKRSSSPLSLSLRITQPCNKGNCDCLTCILKRIEHLPPKIWSQIIPLLQPSMQRIISYFGETTNLIAELERSPAGLYSLSCEDDIFQTVFEYGGKSYVTGLFNKEVLRSEKIKSKDGAFNYMAVWTDGIGVTRVEFLYRNTVSACIPAIKGKQQSFQRTESCWNCLQAKSPEREWVYAIPVDTKRIYWESKGVFLDRVLDSSDNRTQMWDCLEPLLLFQPRIEHSLPTIFRDLHFRYIPLAESSGISVAFCSGRFIAISTHRRNSPQSRLYIPTSEDIVWAHCPLSMEEPILAIWVVRHMKPSLDFGLNFEISVLVIRTKHKTVWLGGYISPEMQTKQCIVQIADSSVCALYYRYPHSVSSDAGAFPNHSFKNSKQMDTSLFPMPQSPAPNHRSFDDSSYYTEASLQGLLHVRLCLDDDYCLGMEFDYGHYCVAVGQFRYDKVTTDPLVPNAIGLMHVEFQSNPRVRIRYFNESSSGPEEARSCQRLDGGEGTITWWHCRDASTFSFVPPEVSAAMYDPILPMDSSRIAGQDGYDFGQLPLRGGRQAAL</sequence>
<keyword evidence="2" id="KW-1185">Reference proteome</keyword>
<protein>
    <submittedName>
        <fullName evidence="1">Uncharacterized protein</fullName>
    </submittedName>
</protein>